<evidence type="ECO:0000313" key="1">
    <source>
        <dbReference type="EMBL" id="OAE21866.1"/>
    </source>
</evidence>
<dbReference type="Proteomes" id="UP000077202">
    <property type="component" value="Unassembled WGS sequence"/>
</dbReference>
<protein>
    <submittedName>
        <fullName evidence="1">Uncharacterized protein</fullName>
    </submittedName>
</protein>
<accession>A0A176VPT8</accession>
<evidence type="ECO:0000313" key="2">
    <source>
        <dbReference type="Proteomes" id="UP000077202"/>
    </source>
</evidence>
<name>A0A176VPT8_MARPO</name>
<dbReference type="AlphaFoldDB" id="A0A176VPT8"/>
<organism evidence="1 2">
    <name type="scientific">Marchantia polymorpha subsp. ruderalis</name>
    <dbReference type="NCBI Taxonomy" id="1480154"/>
    <lineage>
        <taxon>Eukaryota</taxon>
        <taxon>Viridiplantae</taxon>
        <taxon>Streptophyta</taxon>
        <taxon>Embryophyta</taxon>
        <taxon>Marchantiophyta</taxon>
        <taxon>Marchantiopsida</taxon>
        <taxon>Marchantiidae</taxon>
        <taxon>Marchantiales</taxon>
        <taxon>Marchantiaceae</taxon>
        <taxon>Marchantia</taxon>
    </lineage>
</organism>
<comment type="caution">
    <text evidence="1">The sequence shown here is derived from an EMBL/GenBank/DDBJ whole genome shotgun (WGS) entry which is preliminary data.</text>
</comment>
<reference evidence="1" key="1">
    <citation type="submission" date="2016-03" db="EMBL/GenBank/DDBJ databases">
        <title>Mechanisms controlling the formation of the plant cell surface in tip-growing cells are functionally conserved among land plants.</title>
        <authorList>
            <person name="Honkanen S."/>
            <person name="Jones V.A."/>
            <person name="Morieri G."/>
            <person name="Champion C."/>
            <person name="Hetherington A.J."/>
            <person name="Kelly S."/>
            <person name="Saint-Marcoux D."/>
            <person name="Proust H."/>
            <person name="Prescott H."/>
            <person name="Dolan L."/>
        </authorList>
    </citation>
    <scope>NUCLEOTIDE SEQUENCE [LARGE SCALE GENOMIC DNA]</scope>
    <source>
        <tissue evidence="1">Whole gametophyte</tissue>
    </source>
</reference>
<proteinExistence type="predicted"/>
<dbReference type="EMBL" id="LVLJ01003327">
    <property type="protein sequence ID" value="OAE21866.1"/>
    <property type="molecule type" value="Genomic_DNA"/>
</dbReference>
<gene>
    <name evidence="1" type="ORF">AXG93_1998s1030</name>
</gene>
<sequence>MPRLALSKTYQLSLRTFEECRCPGDFLKGRQITWTGPGVQSQYERSTTRLVLLAHPVHYFRGQQRHTLLNKSAARSLKSSHEVIILSLQASDTLQARRAMEHKKRLSSIGERASGWFSVVPVRKTGTAGGRGLVASGGRKSRGILEGAFGMEDIGTRSVGDVDLPSSRGKGGS</sequence>
<keyword evidence="2" id="KW-1185">Reference proteome</keyword>